<evidence type="ECO:0000259" key="3">
    <source>
        <dbReference type="Pfam" id="PF14780"/>
    </source>
</evidence>
<feature type="region of interest" description="Disordered" evidence="1">
    <location>
        <begin position="386"/>
        <end position="405"/>
    </location>
</feature>
<dbReference type="PANTHER" id="PTHR34761">
    <property type="entry name" value="NUCLEOLUS AND NEURAL PROGENITOR PROTEIN"/>
    <property type="match status" value="1"/>
</dbReference>
<evidence type="ECO:0000313" key="5">
    <source>
        <dbReference type="Proteomes" id="UP001187415"/>
    </source>
</evidence>
<evidence type="ECO:0000256" key="2">
    <source>
        <dbReference type="SAM" id="Phobius"/>
    </source>
</evidence>
<dbReference type="AlphaFoldDB" id="A0AA88SHL8"/>
<protein>
    <recommendedName>
        <fullName evidence="3">Nucleolus and neural progenitor protein-like N-terminal domain-containing protein</fullName>
    </recommendedName>
</protein>
<dbReference type="Pfam" id="PF14780">
    <property type="entry name" value="NEPRO_N"/>
    <property type="match status" value="1"/>
</dbReference>
<sequence>MAAEPWNKVNIPFPSAVSSVRTQFSATTGANVKAVLVENEKVLKLIQSEILQTEIRVLYELLYILNNSYRGNKTYKALQQVEQCINHLKNMKLDIALQELNDLCPNRIQRGVSIKSGQGDVPSQPMLEWLCLKVLGAAQLMSCTLTRCNKAFVLTKQQMKWEEFVILNMVITSMLSRLWVIFRGILLSLSTLYPQLLELLRHVAHAQPMPFLTDFSLPADMAQFLGPADGFFLIKQSKHDSQVKDPKESQKGIKISSFKLKNKGQTWKANEDLGVAIKRVLDTDMKPFLEVFRNFTEGTTIPQEIDRTYEKKEEFKAKVRNATTFTDMATHLDQMILWCRSEGMGKEKRLLNFLRLKCQKMKSLEEAGYNVQKKLRTFRQEACWASSPQGSHRPRAQNRRPGWLC</sequence>
<dbReference type="GO" id="GO:0005634">
    <property type="term" value="C:nucleus"/>
    <property type="evidence" value="ECO:0007669"/>
    <property type="project" value="TreeGrafter"/>
</dbReference>
<organism evidence="4 5">
    <name type="scientific">Channa striata</name>
    <name type="common">Snakehead murrel</name>
    <name type="synonym">Ophicephalus striatus</name>
    <dbReference type="NCBI Taxonomy" id="64152"/>
    <lineage>
        <taxon>Eukaryota</taxon>
        <taxon>Metazoa</taxon>
        <taxon>Chordata</taxon>
        <taxon>Craniata</taxon>
        <taxon>Vertebrata</taxon>
        <taxon>Euteleostomi</taxon>
        <taxon>Actinopterygii</taxon>
        <taxon>Neopterygii</taxon>
        <taxon>Teleostei</taxon>
        <taxon>Neoteleostei</taxon>
        <taxon>Acanthomorphata</taxon>
        <taxon>Anabantaria</taxon>
        <taxon>Anabantiformes</taxon>
        <taxon>Channoidei</taxon>
        <taxon>Channidae</taxon>
        <taxon>Channa</taxon>
    </lineage>
</organism>
<feature type="domain" description="Nucleolus and neural progenitor protein-like N-terminal" evidence="3">
    <location>
        <begin position="6"/>
        <end position="196"/>
    </location>
</feature>
<name>A0AA88SHL8_CHASR</name>
<proteinExistence type="predicted"/>
<accession>A0AA88SHL8</accession>
<keyword evidence="5" id="KW-1185">Reference proteome</keyword>
<gene>
    <name evidence="4" type="ORF">Q5P01_013317</name>
</gene>
<reference evidence="4" key="1">
    <citation type="submission" date="2023-07" db="EMBL/GenBank/DDBJ databases">
        <title>Chromosome-level Genome Assembly of Striped Snakehead (Channa striata).</title>
        <authorList>
            <person name="Liu H."/>
        </authorList>
    </citation>
    <scope>NUCLEOTIDE SEQUENCE</scope>
    <source>
        <strain evidence="4">Gz</strain>
        <tissue evidence="4">Muscle</tissue>
    </source>
</reference>
<dbReference type="InterPro" id="IPR027951">
    <property type="entry name" value="Nepro_N"/>
</dbReference>
<dbReference type="EMBL" id="JAUPFM010000010">
    <property type="protein sequence ID" value="KAK2839577.1"/>
    <property type="molecule type" value="Genomic_DNA"/>
</dbReference>
<dbReference type="InterPro" id="IPR052835">
    <property type="entry name" value="Nepro"/>
</dbReference>
<comment type="caution">
    <text evidence="4">The sequence shown here is derived from an EMBL/GenBank/DDBJ whole genome shotgun (WGS) entry which is preliminary data.</text>
</comment>
<dbReference type="PANTHER" id="PTHR34761:SF1">
    <property type="entry name" value="NUCLEOLUS AND NEURAL PROGENITOR PROTEIN"/>
    <property type="match status" value="1"/>
</dbReference>
<evidence type="ECO:0000256" key="1">
    <source>
        <dbReference type="SAM" id="MobiDB-lite"/>
    </source>
</evidence>
<evidence type="ECO:0000313" key="4">
    <source>
        <dbReference type="EMBL" id="KAK2839577.1"/>
    </source>
</evidence>
<keyword evidence="2" id="KW-1133">Transmembrane helix</keyword>
<keyword evidence="2" id="KW-0812">Transmembrane</keyword>
<dbReference type="GO" id="GO:0045747">
    <property type="term" value="P:positive regulation of Notch signaling pathway"/>
    <property type="evidence" value="ECO:0007669"/>
    <property type="project" value="TreeGrafter"/>
</dbReference>
<keyword evidence="2" id="KW-0472">Membrane</keyword>
<feature type="transmembrane region" description="Helical" evidence="2">
    <location>
        <begin position="164"/>
        <end position="182"/>
    </location>
</feature>
<dbReference type="Proteomes" id="UP001187415">
    <property type="component" value="Unassembled WGS sequence"/>
</dbReference>